<dbReference type="NCBIfam" id="TIGR02937">
    <property type="entry name" value="sigma70-ECF"/>
    <property type="match status" value="1"/>
</dbReference>
<evidence type="ECO:0000259" key="6">
    <source>
        <dbReference type="Pfam" id="PF04542"/>
    </source>
</evidence>
<feature type="transmembrane region" description="Helical" evidence="5">
    <location>
        <begin position="196"/>
        <end position="221"/>
    </location>
</feature>
<evidence type="ECO:0000313" key="8">
    <source>
        <dbReference type="EMBL" id="NML38802.1"/>
    </source>
</evidence>
<keyword evidence="2" id="KW-0805">Transcription regulation</keyword>
<dbReference type="InterPro" id="IPR013324">
    <property type="entry name" value="RNA_pol_sigma_r3/r4-like"/>
</dbReference>
<protein>
    <submittedName>
        <fullName evidence="8">RNA polymerase sigma-70 factor</fullName>
    </submittedName>
</protein>
<dbReference type="InterPro" id="IPR013249">
    <property type="entry name" value="RNA_pol_sigma70_r4_t2"/>
</dbReference>
<dbReference type="InterPro" id="IPR014327">
    <property type="entry name" value="RNA_pol_sigma70_bacteroid"/>
</dbReference>
<dbReference type="EMBL" id="JABBGC010000001">
    <property type="protein sequence ID" value="NML38802.1"/>
    <property type="molecule type" value="Genomic_DNA"/>
</dbReference>
<evidence type="ECO:0000256" key="4">
    <source>
        <dbReference type="ARBA" id="ARBA00023163"/>
    </source>
</evidence>
<feature type="domain" description="RNA polymerase sigma-70 region 2" evidence="6">
    <location>
        <begin position="34"/>
        <end position="99"/>
    </location>
</feature>
<comment type="caution">
    <text evidence="8">The sequence shown here is derived from an EMBL/GenBank/DDBJ whole genome shotgun (WGS) entry which is preliminary data.</text>
</comment>
<evidence type="ECO:0000313" key="9">
    <source>
        <dbReference type="Proteomes" id="UP000583266"/>
    </source>
</evidence>
<dbReference type="InterPro" id="IPR039425">
    <property type="entry name" value="RNA_pol_sigma-70-like"/>
</dbReference>
<dbReference type="InterPro" id="IPR014284">
    <property type="entry name" value="RNA_pol_sigma-70_dom"/>
</dbReference>
<dbReference type="Gene3D" id="1.10.10.10">
    <property type="entry name" value="Winged helix-like DNA-binding domain superfamily/Winged helix DNA-binding domain"/>
    <property type="match status" value="1"/>
</dbReference>
<dbReference type="PANTHER" id="PTHR43133">
    <property type="entry name" value="RNA POLYMERASE ECF-TYPE SIGMA FACTO"/>
    <property type="match status" value="1"/>
</dbReference>
<keyword evidence="5" id="KW-0472">Membrane</keyword>
<reference evidence="8 9" key="1">
    <citation type="submission" date="2020-04" db="EMBL/GenBank/DDBJ databases">
        <title>Chitinophaga sp. G-6-1-13 sp. nov., isolated from soil.</title>
        <authorList>
            <person name="Dahal R.H."/>
            <person name="Chaudhary D.K."/>
        </authorList>
    </citation>
    <scope>NUCLEOTIDE SEQUENCE [LARGE SCALE GENOMIC DNA]</scope>
    <source>
        <strain evidence="8 9">G-6-1-13</strain>
    </source>
</reference>
<keyword evidence="3" id="KW-0731">Sigma factor</keyword>
<dbReference type="InterPro" id="IPR007627">
    <property type="entry name" value="RNA_pol_sigma70_r2"/>
</dbReference>
<dbReference type="GO" id="GO:0016987">
    <property type="term" value="F:sigma factor activity"/>
    <property type="evidence" value="ECO:0007669"/>
    <property type="project" value="UniProtKB-KW"/>
</dbReference>
<dbReference type="Pfam" id="PF08281">
    <property type="entry name" value="Sigma70_r4_2"/>
    <property type="match status" value="1"/>
</dbReference>
<name>A0A848GP74_9BACT</name>
<evidence type="ECO:0000256" key="5">
    <source>
        <dbReference type="SAM" id="Phobius"/>
    </source>
</evidence>
<keyword evidence="9" id="KW-1185">Reference proteome</keyword>
<keyword evidence="4" id="KW-0804">Transcription</keyword>
<dbReference type="Pfam" id="PF04542">
    <property type="entry name" value="Sigma70_r2"/>
    <property type="match status" value="1"/>
</dbReference>
<keyword evidence="5" id="KW-1133">Transmembrane helix</keyword>
<dbReference type="RefSeq" id="WP_169225772.1">
    <property type="nucleotide sequence ID" value="NZ_JABBGC010000001.1"/>
</dbReference>
<evidence type="ECO:0000256" key="1">
    <source>
        <dbReference type="ARBA" id="ARBA00010641"/>
    </source>
</evidence>
<dbReference type="GO" id="GO:0006352">
    <property type="term" value="P:DNA-templated transcription initiation"/>
    <property type="evidence" value="ECO:0007669"/>
    <property type="project" value="InterPro"/>
</dbReference>
<dbReference type="CDD" id="cd06171">
    <property type="entry name" value="Sigma70_r4"/>
    <property type="match status" value="1"/>
</dbReference>
<evidence type="ECO:0000259" key="7">
    <source>
        <dbReference type="Pfam" id="PF08281"/>
    </source>
</evidence>
<evidence type="ECO:0000256" key="2">
    <source>
        <dbReference type="ARBA" id="ARBA00023015"/>
    </source>
</evidence>
<dbReference type="SUPFAM" id="SSF88946">
    <property type="entry name" value="Sigma2 domain of RNA polymerase sigma factors"/>
    <property type="match status" value="1"/>
</dbReference>
<gene>
    <name evidence="8" type="ORF">HHL17_16465</name>
</gene>
<dbReference type="AlphaFoldDB" id="A0A848GP74"/>
<sequence length="244" mass="28347">MTKYPPYSEPTAPVNERLLLELIASGDERAFGTLYELYWRKVFTYLLRLTKSRETAEELLSEIFTKFWSNRATAPDIRDVDAFLATMTYHKAIDFFRLAAKEKKIQQRIAAEIARHQLYTEEEQMVNKENTALLREAISELSPQRKLVFTLSREHGLTHQEIARQLNMSPHTVKKTMSNAIKTIRAFLSRHGLDNLMIFMICYFLLHLFFLFSGTTTAFFLRPLSVQKITEDGQPTGTLTFPIQ</sequence>
<comment type="similarity">
    <text evidence="1">Belongs to the sigma-70 factor family. ECF subfamily.</text>
</comment>
<accession>A0A848GP74</accession>
<dbReference type="InterPro" id="IPR036388">
    <property type="entry name" value="WH-like_DNA-bd_sf"/>
</dbReference>
<feature type="domain" description="RNA polymerase sigma factor 70 region 4 type 2" evidence="7">
    <location>
        <begin position="133"/>
        <end position="183"/>
    </location>
</feature>
<dbReference type="Proteomes" id="UP000583266">
    <property type="component" value="Unassembled WGS sequence"/>
</dbReference>
<proteinExistence type="inferred from homology"/>
<keyword evidence="5" id="KW-0812">Transmembrane</keyword>
<evidence type="ECO:0000256" key="3">
    <source>
        <dbReference type="ARBA" id="ARBA00023082"/>
    </source>
</evidence>
<dbReference type="GO" id="GO:0003677">
    <property type="term" value="F:DNA binding"/>
    <property type="evidence" value="ECO:0007669"/>
    <property type="project" value="InterPro"/>
</dbReference>
<dbReference type="Gene3D" id="1.10.1740.10">
    <property type="match status" value="1"/>
</dbReference>
<dbReference type="PANTHER" id="PTHR43133:SF46">
    <property type="entry name" value="RNA POLYMERASE SIGMA-70 FACTOR ECF SUBFAMILY"/>
    <property type="match status" value="1"/>
</dbReference>
<dbReference type="NCBIfam" id="TIGR02985">
    <property type="entry name" value="Sig70_bacteroi1"/>
    <property type="match status" value="1"/>
</dbReference>
<organism evidence="8 9">
    <name type="scientific">Chitinophaga fulva</name>
    <dbReference type="NCBI Taxonomy" id="2728842"/>
    <lineage>
        <taxon>Bacteria</taxon>
        <taxon>Pseudomonadati</taxon>
        <taxon>Bacteroidota</taxon>
        <taxon>Chitinophagia</taxon>
        <taxon>Chitinophagales</taxon>
        <taxon>Chitinophagaceae</taxon>
        <taxon>Chitinophaga</taxon>
    </lineage>
</organism>
<dbReference type="SUPFAM" id="SSF88659">
    <property type="entry name" value="Sigma3 and sigma4 domains of RNA polymerase sigma factors"/>
    <property type="match status" value="1"/>
</dbReference>
<dbReference type="InterPro" id="IPR013325">
    <property type="entry name" value="RNA_pol_sigma_r2"/>
</dbReference>